<dbReference type="PANTHER" id="PTHR31497">
    <property type="entry name" value="AUTOCRINE PROLIFERATION REPRESSOR PROTEIN A"/>
    <property type="match status" value="1"/>
</dbReference>
<dbReference type="PIRSF" id="PIRSF014728">
    <property type="entry name" value="PqaA"/>
    <property type="match status" value="1"/>
</dbReference>
<dbReference type="SUPFAM" id="SSF53474">
    <property type="entry name" value="alpha/beta-Hydrolases"/>
    <property type="match status" value="1"/>
</dbReference>
<dbReference type="PROSITE" id="PS51257">
    <property type="entry name" value="PROKAR_LIPOPROTEIN"/>
    <property type="match status" value="1"/>
</dbReference>
<keyword evidence="1" id="KW-0732">Signal</keyword>
<evidence type="ECO:0000313" key="2">
    <source>
        <dbReference type="EMBL" id="PPK36071.1"/>
    </source>
</evidence>
<sequence>MGLNARFVLSKLMLSSLLVSSSIHASTQACFDTSNQDFSEVLACYKKAEDANPLVYSVKGNTPFPGVEKRSFDLSSQQWSPQGLVSPIQWKHTVDIYIPDNALHGQSLLVANNGTPNAGPDNADEPTDFTEAMALEVARRTRTIVISVSNVPNQYLTYADDGIARTEDASVAHSWKLFLEDPHQRPYMSVRLPMVVSMVKAMDLAQRELQPWGIERFIASGASKRGWTTWLTAIADDRITAIVPFVIDVLGMDKVLEHTYQSYGKNWPLAFFDYHHEGITQQIKTENFARLMKIEDPLSYLQTRYADRLAIPKYIVNASSDDFFLPDNSQFFFDQLPGPKALRVAPNASHYGINRFVENSLIPVINRWQQDKPLPVISMRANPHVSTQKVGLHFSEAPVRVVQWTAINPVARDFRHPCGIQYVPEDVKLTDPLNADMQIETPEIGWKATFVETTFADGFVVTTPVQVMPTHYPTQAPPVIEPVCKTLADELGR</sequence>
<dbReference type="InterPro" id="IPR029058">
    <property type="entry name" value="AB_hydrolase_fold"/>
</dbReference>
<dbReference type="Pfam" id="PF10142">
    <property type="entry name" value="PhoPQ_related"/>
    <property type="match status" value="1"/>
</dbReference>
<feature type="signal peptide" evidence="1">
    <location>
        <begin position="1"/>
        <end position="25"/>
    </location>
</feature>
<dbReference type="Proteomes" id="UP000238541">
    <property type="component" value="Unassembled WGS sequence"/>
</dbReference>
<dbReference type="Gene3D" id="3.40.50.1820">
    <property type="entry name" value="alpha/beta hydrolase"/>
    <property type="match status" value="1"/>
</dbReference>
<accession>A0A2S6FF97</accession>
<dbReference type="InterPro" id="IPR009199">
    <property type="entry name" value="PhoPQ-act_pathogen-rel_PqaA"/>
</dbReference>
<organism evidence="2 3">
    <name type="scientific">Pseudomonas laurylsulfatiphila</name>
    <dbReference type="NCBI Taxonomy" id="2011015"/>
    <lineage>
        <taxon>Bacteria</taxon>
        <taxon>Pseudomonadati</taxon>
        <taxon>Pseudomonadota</taxon>
        <taxon>Gammaproteobacteria</taxon>
        <taxon>Pseudomonadales</taxon>
        <taxon>Pseudomonadaceae</taxon>
        <taxon>Pseudomonas</taxon>
    </lineage>
</organism>
<reference evidence="3" key="1">
    <citation type="submission" date="2017-06" db="EMBL/GenBank/DDBJ databases">
        <authorList>
            <person name="Furmanczyk E.M."/>
        </authorList>
    </citation>
    <scope>NUCLEOTIDE SEQUENCE [LARGE SCALE GENOMIC DNA]</scope>
    <source>
        <strain evidence="3">AP3_16</strain>
    </source>
</reference>
<keyword evidence="3" id="KW-1185">Reference proteome</keyword>
<comment type="caution">
    <text evidence="2">The sequence shown here is derived from an EMBL/GenBank/DDBJ whole genome shotgun (WGS) entry which is preliminary data.</text>
</comment>
<protein>
    <submittedName>
        <fullName evidence="2">PhoPQ-regulated protein</fullName>
    </submittedName>
</protein>
<dbReference type="EMBL" id="NIRS01000007">
    <property type="protein sequence ID" value="PPK36071.1"/>
    <property type="molecule type" value="Genomic_DNA"/>
</dbReference>
<name>A0A2S6FF97_9PSED</name>
<dbReference type="AlphaFoldDB" id="A0A2S6FF97"/>
<gene>
    <name evidence="2" type="ORF">CD175_25160</name>
</gene>
<evidence type="ECO:0000256" key="1">
    <source>
        <dbReference type="SAM" id="SignalP"/>
    </source>
</evidence>
<feature type="chain" id="PRO_5015460156" evidence="1">
    <location>
        <begin position="26"/>
        <end position="493"/>
    </location>
</feature>
<evidence type="ECO:0000313" key="3">
    <source>
        <dbReference type="Proteomes" id="UP000238541"/>
    </source>
</evidence>
<dbReference type="RefSeq" id="WP_104450931.1">
    <property type="nucleotide sequence ID" value="NZ_JBLZZR010000172.1"/>
</dbReference>
<dbReference type="PANTHER" id="PTHR31497:SF0">
    <property type="entry name" value="AUTOCRINE PROLIFERATION REPRESSOR PROTEIN A"/>
    <property type="match status" value="1"/>
</dbReference>
<proteinExistence type="predicted"/>